<dbReference type="InterPro" id="IPR017871">
    <property type="entry name" value="ABC_transporter-like_CS"/>
</dbReference>
<keyword evidence="6 7" id="KW-0472">Membrane</keyword>
<evidence type="ECO:0000313" key="11">
    <source>
        <dbReference type="EMBL" id="MEE1676085.1"/>
    </source>
</evidence>
<dbReference type="Pfam" id="PF03412">
    <property type="entry name" value="Peptidase_C39"/>
    <property type="match status" value="1"/>
</dbReference>
<dbReference type="Pfam" id="PF00664">
    <property type="entry name" value="ABC_membrane"/>
    <property type="match status" value="1"/>
</dbReference>
<dbReference type="InterPro" id="IPR003439">
    <property type="entry name" value="ABC_transporter-like_ATP-bd"/>
</dbReference>
<name>A0ABU7G9Z5_9ALTE</name>
<evidence type="ECO:0000256" key="1">
    <source>
        <dbReference type="ARBA" id="ARBA00004651"/>
    </source>
</evidence>
<dbReference type="SUPFAM" id="SSF90123">
    <property type="entry name" value="ABC transporter transmembrane region"/>
    <property type="match status" value="1"/>
</dbReference>
<feature type="transmembrane region" description="Helical" evidence="7">
    <location>
        <begin position="203"/>
        <end position="223"/>
    </location>
</feature>
<feature type="domain" description="ABC transmembrane type-1" evidence="9">
    <location>
        <begin position="169"/>
        <end position="448"/>
    </location>
</feature>
<reference evidence="12" key="1">
    <citation type="submission" date="2023-07" db="EMBL/GenBank/DDBJ databases">
        <title>Draft genome sequence of Agarivorans aestuarii strain ZMCS4, a CAZymes producing bacteria isolated from the marine brown algae Clodostephus spongiosus.</title>
        <authorList>
            <person name="Lorente B."/>
            <person name="Cabral C."/>
            <person name="Frias J."/>
            <person name="Faria J."/>
            <person name="Toubarro D."/>
        </authorList>
    </citation>
    <scope>NUCLEOTIDE SEQUENCE [LARGE SCALE GENOMIC DNA]</scope>
    <source>
        <strain evidence="12">ZMCS4</strain>
    </source>
</reference>
<dbReference type="Gene3D" id="3.90.70.10">
    <property type="entry name" value="Cysteine proteinases"/>
    <property type="match status" value="1"/>
</dbReference>
<dbReference type="InterPro" id="IPR039421">
    <property type="entry name" value="Type_1_exporter"/>
</dbReference>
<evidence type="ECO:0000256" key="4">
    <source>
        <dbReference type="ARBA" id="ARBA00022840"/>
    </source>
</evidence>
<evidence type="ECO:0000259" key="10">
    <source>
        <dbReference type="PROSITE" id="PS50990"/>
    </source>
</evidence>
<dbReference type="PROSITE" id="PS50929">
    <property type="entry name" value="ABC_TM1F"/>
    <property type="match status" value="1"/>
</dbReference>
<dbReference type="Gene3D" id="1.20.1560.10">
    <property type="entry name" value="ABC transporter type 1, transmembrane domain"/>
    <property type="match status" value="1"/>
</dbReference>
<evidence type="ECO:0000256" key="7">
    <source>
        <dbReference type="SAM" id="Phobius"/>
    </source>
</evidence>
<dbReference type="PANTHER" id="PTHR24221">
    <property type="entry name" value="ATP-BINDING CASSETTE SUB-FAMILY B"/>
    <property type="match status" value="1"/>
</dbReference>
<comment type="subcellular location">
    <subcellularLocation>
        <location evidence="1">Cell membrane</location>
        <topology evidence="1">Multi-pass membrane protein</topology>
    </subcellularLocation>
</comment>
<gene>
    <name evidence="11" type="ORF">SNR37_001412</name>
</gene>
<evidence type="ECO:0000259" key="9">
    <source>
        <dbReference type="PROSITE" id="PS50929"/>
    </source>
</evidence>
<feature type="transmembrane region" description="Helical" evidence="7">
    <location>
        <begin position="165"/>
        <end position="183"/>
    </location>
</feature>
<accession>A0ABU7G9Z5</accession>
<dbReference type="InterPro" id="IPR027417">
    <property type="entry name" value="P-loop_NTPase"/>
</dbReference>
<keyword evidence="2 7" id="KW-0812">Transmembrane</keyword>
<proteinExistence type="predicted"/>
<dbReference type="SMART" id="SM00382">
    <property type="entry name" value="AAA"/>
    <property type="match status" value="1"/>
</dbReference>
<feature type="transmembrane region" description="Helical" evidence="7">
    <location>
        <begin position="403"/>
        <end position="428"/>
    </location>
</feature>
<protein>
    <submittedName>
        <fullName evidence="11">Peptidase domain-containing ABC transporter</fullName>
    </submittedName>
</protein>
<dbReference type="CDD" id="cd18567">
    <property type="entry name" value="ABC_6TM_CvaB_RaxB_like"/>
    <property type="match status" value="1"/>
</dbReference>
<dbReference type="PANTHER" id="PTHR24221:SF606">
    <property type="entry name" value="COLICIN V SECRETION-PROCESSING ATP-BINDING PROTEIN"/>
    <property type="match status" value="1"/>
</dbReference>
<dbReference type="PROSITE" id="PS50990">
    <property type="entry name" value="PEPTIDASE_C39"/>
    <property type="match status" value="1"/>
</dbReference>
<keyword evidence="12" id="KW-1185">Reference proteome</keyword>
<evidence type="ECO:0000256" key="3">
    <source>
        <dbReference type="ARBA" id="ARBA00022741"/>
    </source>
</evidence>
<organism evidence="11 12">
    <name type="scientific">Agarivorans aestuarii</name>
    <dbReference type="NCBI Taxonomy" id="1563703"/>
    <lineage>
        <taxon>Bacteria</taxon>
        <taxon>Pseudomonadati</taxon>
        <taxon>Pseudomonadota</taxon>
        <taxon>Gammaproteobacteria</taxon>
        <taxon>Alteromonadales</taxon>
        <taxon>Alteromonadaceae</taxon>
        <taxon>Agarivorans</taxon>
    </lineage>
</organism>
<keyword evidence="4" id="KW-0067">ATP-binding</keyword>
<evidence type="ECO:0000313" key="12">
    <source>
        <dbReference type="Proteomes" id="UP001310248"/>
    </source>
</evidence>
<evidence type="ECO:0000256" key="5">
    <source>
        <dbReference type="ARBA" id="ARBA00022989"/>
    </source>
</evidence>
<feature type="domain" description="Peptidase C39" evidence="10">
    <location>
        <begin position="16"/>
        <end position="135"/>
    </location>
</feature>
<evidence type="ECO:0000256" key="2">
    <source>
        <dbReference type="ARBA" id="ARBA00022692"/>
    </source>
</evidence>
<dbReference type="InterPro" id="IPR036640">
    <property type="entry name" value="ABC1_TM_sf"/>
</dbReference>
<dbReference type="PROSITE" id="PS50893">
    <property type="entry name" value="ABC_TRANSPORTER_2"/>
    <property type="match status" value="1"/>
</dbReference>
<dbReference type="Pfam" id="PF00005">
    <property type="entry name" value="ABC_tran"/>
    <property type="match status" value="1"/>
</dbReference>
<reference evidence="11 12" key="2">
    <citation type="submission" date="2023-12" db="EMBL/GenBank/DDBJ databases">
        <authorList>
            <consortium name="Cladostephus spongiosus"/>
            <person name="Lorente B."/>
            <person name="Cabral C."/>
            <person name="Frias J."/>
            <person name="Faria J."/>
            <person name="Toubarro D."/>
        </authorList>
    </citation>
    <scope>NUCLEOTIDE SEQUENCE [LARGE SCALE GENOMIC DNA]</scope>
    <source>
        <strain evidence="11 12">ZMCS4</strain>
    </source>
</reference>
<dbReference type="InterPro" id="IPR003593">
    <property type="entry name" value="AAA+_ATPase"/>
</dbReference>
<evidence type="ECO:0000259" key="8">
    <source>
        <dbReference type="PROSITE" id="PS50893"/>
    </source>
</evidence>
<feature type="domain" description="ABC transporter" evidence="8">
    <location>
        <begin position="482"/>
        <end position="687"/>
    </location>
</feature>
<dbReference type="Gene3D" id="3.40.50.300">
    <property type="entry name" value="P-loop containing nucleotide triphosphate hydrolases"/>
    <property type="match status" value="1"/>
</dbReference>
<dbReference type="Proteomes" id="UP001310248">
    <property type="component" value="Unassembled WGS sequence"/>
</dbReference>
<dbReference type="EMBL" id="JAYDYW010000017">
    <property type="protein sequence ID" value="MEE1676085.1"/>
    <property type="molecule type" value="Genomic_DNA"/>
</dbReference>
<comment type="caution">
    <text evidence="11">The sequence shown here is derived from an EMBL/GenBank/DDBJ whole genome shotgun (WGS) entry which is preliminary data.</text>
</comment>
<dbReference type="RefSeq" id="WP_329776820.1">
    <property type="nucleotide sequence ID" value="NZ_JAYDYW010000017.1"/>
</dbReference>
<dbReference type="InterPro" id="IPR005074">
    <property type="entry name" value="Peptidase_C39"/>
</dbReference>
<sequence length="690" mass="77637">MNISSLSNSKLPVVRQTTMSECGLACLAMIAGYHGKDIDLYTIRSRFATSLRGMNFVDLRNVADKLGFASRGVRVDLQSLHKLQKPCILHWKNMHFVVLKKVHRKYIIIHDPSSGVVKVPMKEVEESFQGYAMELSSTVEFEKGKERDKPSMFLLFKGMVDVKQGLVYIFLISLALELFVNLLPLYTQWVIDDVVTTADYDLLTILFIGYIFVILFQAAIGVLRSWVMLRFGIIINANIQTRVFTHLLKLPCSFFEQRYIGDVVSRYHSLNAVQGALTTSFVSSVLDGIMCIFVGTIIFIYSKMLAFIALGFVVLYGIIRWLRYLPFKTAVREQLVARALLDSHFLETIRGVRGIKLFNKQGVRRDQWYRNLYDTYNKDVDIAILNLKYGQIGAIISGFERGLVIYLGAQLVIEGSMTVGFLLAFLAYKDQFVGRMNGLIEKAVALGMVQLEVERLWDIMGTAPEEEPQLPYIGENDITPNIELKDVSFRYSDYEPYIINSFNQRILAGEHVVIVGPSGSGKSTIAKLISGVQQPGEGEILIGGVPLTNLGSEARKLISCVMQDDELYSGTLLENISFFDSEPDMDRIEECTKLAEMHQEIIAMKMGYNSIIGDMGSALSGGQKQRILLARAMYAQPKILVLDESTSALDVELEKRINENIKRLDITRITIAHRPQTIAAADRKIEISAN</sequence>
<dbReference type="SUPFAM" id="SSF52540">
    <property type="entry name" value="P-loop containing nucleoside triphosphate hydrolases"/>
    <property type="match status" value="1"/>
</dbReference>
<dbReference type="PROSITE" id="PS00211">
    <property type="entry name" value="ABC_TRANSPORTER_1"/>
    <property type="match status" value="1"/>
</dbReference>
<keyword evidence="5 7" id="KW-1133">Transmembrane helix</keyword>
<keyword evidence="3" id="KW-0547">Nucleotide-binding</keyword>
<feature type="transmembrane region" description="Helical" evidence="7">
    <location>
        <begin position="276"/>
        <end position="298"/>
    </location>
</feature>
<dbReference type="InterPro" id="IPR011527">
    <property type="entry name" value="ABC1_TM_dom"/>
</dbReference>
<feature type="transmembrane region" description="Helical" evidence="7">
    <location>
        <begin position="304"/>
        <end position="322"/>
    </location>
</feature>
<evidence type="ECO:0000256" key="6">
    <source>
        <dbReference type="ARBA" id="ARBA00023136"/>
    </source>
</evidence>